<keyword evidence="2" id="KW-0378">Hydrolase</keyword>
<evidence type="ECO:0000256" key="2">
    <source>
        <dbReference type="ARBA" id="ARBA00022801"/>
    </source>
</evidence>
<dbReference type="GO" id="GO:0004527">
    <property type="term" value="F:exonuclease activity"/>
    <property type="evidence" value="ECO:0007669"/>
    <property type="project" value="UniProtKB-KW"/>
</dbReference>
<comment type="caution">
    <text evidence="6">The sequence shown here is derived from an EMBL/GenBank/DDBJ whole genome shotgun (WGS) entry which is preliminary data.</text>
</comment>
<evidence type="ECO:0000313" key="6">
    <source>
        <dbReference type="EMBL" id="MFC4562970.1"/>
    </source>
</evidence>
<keyword evidence="3 6" id="KW-0269">Exonuclease</keyword>
<dbReference type="PANTHER" id="PTHR23044">
    <property type="entry name" value="3'-5' EXONUCLEASE ERI1-RELATED"/>
    <property type="match status" value="1"/>
</dbReference>
<evidence type="ECO:0000259" key="5">
    <source>
        <dbReference type="Pfam" id="PF00929"/>
    </source>
</evidence>
<organism evidence="6 7">
    <name type="scientific">Nocardiopsis mangrovi</name>
    <dbReference type="NCBI Taxonomy" id="1179818"/>
    <lineage>
        <taxon>Bacteria</taxon>
        <taxon>Bacillati</taxon>
        <taxon>Actinomycetota</taxon>
        <taxon>Actinomycetes</taxon>
        <taxon>Streptosporangiales</taxon>
        <taxon>Nocardiopsidaceae</taxon>
        <taxon>Nocardiopsis</taxon>
    </lineage>
</organism>
<feature type="domain" description="Exonuclease" evidence="5">
    <location>
        <begin position="12"/>
        <end position="88"/>
    </location>
</feature>
<feature type="compositionally biased region" description="Gly residues" evidence="4">
    <location>
        <begin position="148"/>
        <end position="158"/>
    </location>
</feature>
<dbReference type="Gene3D" id="3.30.420.10">
    <property type="entry name" value="Ribonuclease H-like superfamily/Ribonuclease H"/>
    <property type="match status" value="1"/>
</dbReference>
<dbReference type="CDD" id="cd06133">
    <property type="entry name" value="ERI-1_3'hExo_like"/>
    <property type="match status" value="1"/>
</dbReference>
<keyword evidence="7" id="KW-1185">Reference proteome</keyword>
<feature type="region of interest" description="Disordered" evidence="4">
    <location>
        <begin position="140"/>
        <end position="201"/>
    </location>
</feature>
<evidence type="ECO:0000256" key="3">
    <source>
        <dbReference type="ARBA" id="ARBA00022839"/>
    </source>
</evidence>
<evidence type="ECO:0000256" key="1">
    <source>
        <dbReference type="ARBA" id="ARBA00022722"/>
    </source>
</evidence>
<dbReference type="InterPro" id="IPR051274">
    <property type="entry name" value="3-5_Exoribonuclease"/>
</dbReference>
<proteinExistence type="predicted"/>
<protein>
    <submittedName>
        <fullName evidence="6">Exonuclease domain-containing protein</fullName>
    </submittedName>
</protein>
<dbReference type="InterPro" id="IPR047201">
    <property type="entry name" value="ERI-1_3'hExo-like"/>
</dbReference>
<dbReference type="Proteomes" id="UP001595923">
    <property type="component" value="Unassembled WGS sequence"/>
</dbReference>
<dbReference type="InterPro" id="IPR036397">
    <property type="entry name" value="RNaseH_sf"/>
</dbReference>
<dbReference type="InterPro" id="IPR012337">
    <property type="entry name" value="RNaseH-like_sf"/>
</dbReference>
<sequence length="201" mass="21783">MDGAQRRRLLNVVDVEATCWDGPVPQGQANEIIEIGVCVVDLEAGERVGRDRIVVRPWRSRVGAFCTELTGLTQAEVDTGLDFRAACALLDERHLAGVRAWASWGDYDRKQFARQCSADDVDYPFSRKHTNAKRLFADAHGLPRGRGHGAGATAGGPAPGGPPPQRCRRRMEHRRAGPAAAGEGRPAEGPHLGRRPLSGVH</sequence>
<dbReference type="RefSeq" id="WP_378574622.1">
    <property type="nucleotide sequence ID" value="NZ_JBHSFQ010000012.1"/>
</dbReference>
<dbReference type="Pfam" id="PF00929">
    <property type="entry name" value="RNase_T"/>
    <property type="match status" value="1"/>
</dbReference>
<reference evidence="7" key="1">
    <citation type="journal article" date="2019" name="Int. J. Syst. Evol. Microbiol.">
        <title>The Global Catalogue of Microorganisms (GCM) 10K type strain sequencing project: providing services to taxonomists for standard genome sequencing and annotation.</title>
        <authorList>
            <consortium name="The Broad Institute Genomics Platform"/>
            <consortium name="The Broad Institute Genome Sequencing Center for Infectious Disease"/>
            <person name="Wu L."/>
            <person name="Ma J."/>
        </authorList>
    </citation>
    <scope>NUCLEOTIDE SEQUENCE [LARGE SCALE GENOMIC DNA]</scope>
    <source>
        <strain evidence="7">XZYJ18</strain>
    </source>
</reference>
<evidence type="ECO:0000256" key="4">
    <source>
        <dbReference type="SAM" id="MobiDB-lite"/>
    </source>
</evidence>
<gene>
    <name evidence="6" type="ORF">ACFO4E_13990</name>
</gene>
<evidence type="ECO:0000313" key="7">
    <source>
        <dbReference type="Proteomes" id="UP001595923"/>
    </source>
</evidence>
<dbReference type="SUPFAM" id="SSF53098">
    <property type="entry name" value="Ribonuclease H-like"/>
    <property type="match status" value="1"/>
</dbReference>
<dbReference type="EMBL" id="JBHSFQ010000012">
    <property type="protein sequence ID" value="MFC4562970.1"/>
    <property type="molecule type" value="Genomic_DNA"/>
</dbReference>
<keyword evidence="1" id="KW-0540">Nuclease</keyword>
<dbReference type="PANTHER" id="PTHR23044:SF61">
    <property type="entry name" value="3'-5' EXORIBONUCLEASE 1-RELATED"/>
    <property type="match status" value="1"/>
</dbReference>
<accession>A0ABV9DW40</accession>
<name>A0ABV9DW40_9ACTN</name>
<dbReference type="InterPro" id="IPR013520">
    <property type="entry name" value="Ribonucl_H"/>
</dbReference>
<feature type="compositionally biased region" description="Low complexity" evidence="4">
    <location>
        <begin position="177"/>
        <end position="190"/>
    </location>
</feature>